<feature type="compositionally biased region" description="Basic and acidic residues" evidence="1">
    <location>
        <begin position="119"/>
        <end position="133"/>
    </location>
</feature>
<dbReference type="AlphaFoldDB" id="A0A1Y3BBJ6"/>
<evidence type="ECO:0000313" key="2">
    <source>
        <dbReference type="EMBL" id="OTF78249.1"/>
    </source>
</evidence>
<feature type="compositionally biased region" description="Basic and acidic residues" evidence="1">
    <location>
        <begin position="151"/>
        <end position="162"/>
    </location>
</feature>
<proteinExistence type="predicted"/>
<feature type="compositionally biased region" description="Acidic residues" evidence="1">
    <location>
        <begin position="134"/>
        <end position="150"/>
    </location>
</feature>
<feature type="region of interest" description="Disordered" evidence="1">
    <location>
        <begin position="104"/>
        <end position="169"/>
    </location>
</feature>
<keyword evidence="3" id="KW-1185">Reference proteome</keyword>
<evidence type="ECO:0000256" key="1">
    <source>
        <dbReference type="SAM" id="MobiDB-lite"/>
    </source>
</evidence>
<evidence type="ECO:0000313" key="3">
    <source>
        <dbReference type="Proteomes" id="UP000194236"/>
    </source>
</evidence>
<feature type="non-terminal residue" evidence="2">
    <location>
        <position position="1"/>
    </location>
</feature>
<sequence length="169" mass="18679">KHPTHLKQAIITNVYLTTTAPLATVAGALPLTSMENNEDTSGKSVATGTALLPVYYVKRVTPLKKLSSSVSQKRTKKLKKSRIISDGQVSVVLKTHDTFYSASGDVQEPQTISQDELADGSKKSEKKLLKLHDENEDENDEEEDEYDGEGEDKLIDNMELKDNQSNITE</sequence>
<gene>
    <name evidence="2" type="ORF">BLA29_012817</name>
</gene>
<organism evidence="2 3">
    <name type="scientific">Euroglyphus maynei</name>
    <name type="common">Mayne's house dust mite</name>
    <dbReference type="NCBI Taxonomy" id="6958"/>
    <lineage>
        <taxon>Eukaryota</taxon>
        <taxon>Metazoa</taxon>
        <taxon>Ecdysozoa</taxon>
        <taxon>Arthropoda</taxon>
        <taxon>Chelicerata</taxon>
        <taxon>Arachnida</taxon>
        <taxon>Acari</taxon>
        <taxon>Acariformes</taxon>
        <taxon>Sarcoptiformes</taxon>
        <taxon>Astigmata</taxon>
        <taxon>Psoroptidia</taxon>
        <taxon>Analgoidea</taxon>
        <taxon>Pyroglyphidae</taxon>
        <taxon>Pyroglyphinae</taxon>
        <taxon>Euroglyphus</taxon>
    </lineage>
</organism>
<dbReference type="EMBL" id="MUJZ01028790">
    <property type="protein sequence ID" value="OTF78249.1"/>
    <property type="molecule type" value="Genomic_DNA"/>
</dbReference>
<comment type="caution">
    <text evidence="2">The sequence shown here is derived from an EMBL/GenBank/DDBJ whole genome shotgun (WGS) entry which is preliminary data.</text>
</comment>
<name>A0A1Y3BBJ6_EURMA</name>
<reference evidence="2 3" key="1">
    <citation type="submission" date="2017-03" db="EMBL/GenBank/DDBJ databases">
        <title>Genome Survey of Euroglyphus maynei.</title>
        <authorList>
            <person name="Arlian L.G."/>
            <person name="Morgan M.S."/>
            <person name="Rider S.D."/>
        </authorList>
    </citation>
    <scope>NUCLEOTIDE SEQUENCE [LARGE SCALE GENOMIC DNA]</scope>
    <source>
        <strain evidence="2">Arlian Lab</strain>
        <tissue evidence="2">Whole body</tissue>
    </source>
</reference>
<protein>
    <submittedName>
        <fullName evidence="2">Uncharacterized protein</fullName>
    </submittedName>
</protein>
<accession>A0A1Y3BBJ6</accession>
<dbReference type="Proteomes" id="UP000194236">
    <property type="component" value="Unassembled WGS sequence"/>
</dbReference>
<feature type="non-terminal residue" evidence="2">
    <location>
        <position position="169"/>
    </location>
</feature>